<dbReference type="SUPFAM" id="SSF53474">
    <property type="entry name" value="alpha/beta-Hydrolases"/>
    <property type="match status" value="1"/>
</dbReference>
<feature type="chain" id="PRO_5020577247" description="Esterase family protein" evidence="1">
    <location>
        <begin position="20"/>
        <end position="307"/>
    </location>
</feature>
<sequence>MLSTALAAALCLAALPAAAQGFGAVERNQSAFSPALGRPLVYNVYRPASAPKDGARWPVLFLLEGRPSESDWLDQGFVFEIIDRAVDEGVIPPTLVVMPVAPFSWYIDNADPGGQGMMATAIARDLTGAIDARYPTAACREARSVGGLSMGGYGAVLFGLDHPDAFGAAMSFAGAITPPIAPKDAERLARADAFYDGAFGRPLSRERFNAWNVFTRARAAADRPGQRAAFYIAAGDRDRAGLLQSATLLHVTLGRRGFDSTLRIGPGAHDWETWRRQLGEALAWLGPRLDPSCGQEVAGASKNAASP</sequence>
<dbReference type="InterPro" id="IPR050583">
    <property type="entry name" value="Mycobacterial_A85_antigen"/>
</dbReference>
<accession>A0A4Q0MN39</accession>
<reference evidence="2 3" key="1">
    <citation type="submission" date="2018-12" db="EMBL/GenBank/DDBJ databases">
        <title>bacterium Hansschlegelia zhihuaiae S113.</title>
        <authorList>
            <person name="He J."/>
        </authorList>
    </citation>
    <scope>NUCLEOTIDE SEQUENCE [LARGE SCALE GENOMIC DNA]</scope>
    <source>
        <strain evidence="2 3">S 113</strain>
    </source>
</reference>
<evidence type="ECO:0000313" key="2">
    <source>
        <dbReference type="EMBL" id="RXF75198.1"/>
    </source>
</evidence>
<organism evidence="2 3">
    <name type="scientific">Hansschlegelia zhihuaiae</name>
    <dbReference type="NCBI Taxonomy" id="405005"/>
    <lineage>
        <taxon>Bacteria</taxon>
        <taxon>Pseudomonadati</taxon>
        <taxon>Pseudomonadota</taxon>
        <taxon>Alphaproteobacteria</taxon>
        <taxon>Hyphomicrobiales</taxon>
        <taxon>Methylopilaceae</taxon>
        <taxon>Hansschlegelia</taxon>
    </lineage>
</organism>
<dbReference type="OrthoDB" id="9784036at2"/>
<dbReference type="Proteomes" id="UP000289708">
    <property type="component" value="Unassembled WGS sequence"/>
</dbReference>
<feature type="signal peptide" evidence="1">
    <location>
        <begin position="1"/>
        <end position="19"/>
    </location>
</feature>
<name>A0A4Q0MN39_9HYPH</name>
<dbReference type="PANTHER" id="PTHR48098">
    <property type="entry name" value="ENTEROCHELIN ESTERASE-RELATED"/>
    <property type="match status" value="1"/>
</dbReference>
<evidence type="ECO:0008006" key="4">
    <source>
        <dbReference type="Google" id="ProtNLM"/>
    </source>
</evidence>
<dbReference type="EMBL" id="RYFI01000002">
    <property type="protein sequence ID" value="RXF75198.1"/>
    <property type="molecule type" value="Genomic_DNA"/>
</dbReference>
<gene>
    <name evidence="2" type="ORF">EK403_02865</name>
</gene>
<proteinExistence type="predicted"/>
<keyword evidence="3" id="KW-1185">Reference proteome</keyword>
<dbReference type="AlphaFoldDB" id="A0A4Q0MN39"/>
<dbReference type="InterPro" id="IPR000801">
    <property type="entry name" value="Esterase-like"/>
</dbReference>
<dbReference type="GO" id="GO:0016747">
    <property type="term" value="F:acyltransferase activity, transferring groups other than amino-acyl groups"/>
    <property type="evidence" value="ECO:0007669"/>
    <property type="project" value="TreeGrafter"/>
</dbReference>
<comment type="caution">
    <text evidence="2">The sequence shown here is derived from an EMBL/GenBank/DDBJ whole genome shotgun (WGS) entry which is preliminary data.</text>
</comment>
<evidence type="ECO:0000256" key="1">
    <source>
        <dbReference type="SAM" id="SignalP"/>
    </source>
</evidence>
<keyword evidence="1" id="KW-0732">Signal</keyword>
<dbReference type="InterPro" id="IPR029058">
    <property type="entry name" value="AB_hydrolase_fold"/>
</dbReference>
<protein>
    <recommendedName>
        <fullName evidence="4">Esterase family protein</fullName>
    </recommendedName>
</protein>
<dbReference type="Pfam" id="PF00756">
    <property type="entry name" value="Esterase"/>
    <property type="match status" value="1"/>
</dbReference>
<dbReference type="Gene3D" id="3.40.50.1820">
    <property type="entry name" value="alpha/beta hydrolase"/>
    <property type="match status" value="1"/>
</dbReference>
<evidence type="ECO:0000313" key="3">
    <source>
        <dbReference type="Proteomes" id="UP000289708"/>
    </source>
</evidence>
<dbReference type="PANTHER" id="PTHR48098:SF1">
    <property type="entry name" value="DIACYLGLYCEROL ACYLTRANSFERASE_MYCOLYLTRANSFERASE AG85A"/>
    <property type="match status" value="1"/>
</dbReference>